<dbReference type="CTD" id="36374201"/>
<dbReference type="AlphaFoldDB" id="A0A090KWP3"/>
<organism evidence="2">
    <name type="scientific">Strongyloides ratti</name>
    <name type="common">Parasitic roundworm</name>
    <dbReference type="NCBI Taxonomy" id="34506"/>
    <lineage>
        <taxon>Eukaryota</taxon>
        <taxon>Metazoa</taxon>
        <taxon>Ecdysozoa</taxon>
        <taxon>Nematoda</taxon>
        <taxon>Chromadorea</taxon>
        <taxon>Rhabditida</taxon>
        <taxon>Tylenchina</taxon>
        <taxon>Panagrolaimomorpha</taxon>
        <taxon>Strongyloidoidea</taxon>
        <taxon>Strongyloididae</taxon>
        <taxon>Strongyloides</taxon>
    </lineage>
</organism>
<reference evidence="3" key="2">
    <citation type="submission" date="2014-09" db="EMBL/GenBank/DDBJ databases">
        <authorList>
            <person name="Martin A.A."/>
        </authorList>
    </citation>
    <scope>NUCLEOTIDE SEQUENCE</scope>
    <source>
        <strain evidence="3">ED321</strain>
    </source>
</reference>
<dbReference type="EMBL" id="LN609528">
    <property type="protein sequence ID" value="CEF61836.1"/>
    <property type="molecule type" value="Genomic_DNA"/>
</dbReference>
<dbReference type="GO" id="GO:0016298">
    <property type="term" value="F:lipase activity"/>
    <property type="evidence" value="ECO:0007669"/>
    <property type="project" value="InterPro"/>
</dbReference>
<dbReference type="RefSeq" id="XP_024501038.1">
    <property type="nucleotide sequence ID" value="XM_024646906.1"/>
</dbReference>
<dbReference type="GeneID" id="36374201"/>
<sequence>MVFGLFPTIERMSCSPNGQKLYKTLKFLDNYPYFTKCLTIWFDIMPIFIKKFLINCYFGFNNMIPLCIIESTTELFNTTVIRNIIHMSKDELDNVYEYDFDLNKYANNIYLYYGLKDGWVPIKYGNDMMNRKELNDGHIIFDTTNSEHAFVIKESKVIADELIKFL</sequence>
<dbReference type="OMA" id="KNICHAF"/>
<accession>A0A090KWP3</accession>
<evidence type="ECO:0000313" key="3">
    <source>
        <dbReference type="Proteomes" id="UP000035682"/>
    </source>
</evidence>
<dbReference type="GO" id="GO:0019915">
    <property type="term" value="P:lipid storage"/>
    <property type="evidence" value="ECO:0007669"/>
    <property type="project" value="InterPro"/>
</dbReference>
<dbReference type="InterPro" id="IPR019363">
    <property type="entry name" value="LDAH"/>
</dbReference>
<dbReference type="Proteomes" id="UP000035682">
    <property type="component" value="Unplaced"/>
</dbReference>
<dbReference type="PANTHER" id="PTHR13390">
    <property type="entry name" value="LIPASE"/>
    <property type="match status" value="1"/>
</dbReference>
<dbReference type="Pfam" id="PF10230">
    <property type="entry name" value="LIDHydrolase"/>
    <property type="match status" value="1"/>
</dbReference>
<protein>
    <submittedName>
        <fullName evidence="2 4">UPF0554 protein C2orf43</fullName>
    </submittedName>
</protein>
<dbReference type="STRING" id="34506.A0A090KWP3"/>
<dbReference type="GO" id="GO:0005811">
    <property type="term" value="C:lipid droplet"/>
    <property type="evidence" value="ECO:0007669"/>
    <property type="project" value="InterPro"/>
</dbReference>
<dbReference type="PANTHER" id="PTHR13390:SF0">
    <property type="entry name" value="LIPID DROPLET-ASSOCIATED HYDROLASE"/>
    <property type="match status" value="1"/>
</dbReference>
<keyword evidence="3" id="KW-1185">Reference proteome</keyword>
<dbReference type="WormBase" id="SRAE_1000011200">
    <property type="protein sequence ID" value="SRP05676"/>
    <property type="gene ID" value="WBGene00256706"/>
</dbReference>
<name>A0A090KWP3_STRRB</name>
<reference evidence="4" key="3">
    <citation type="submission" date="2020-12" db="UniProtKB">
        <authorList>
            <consortium name="WormBaseParasite"/>
        </authorList>
    </citation>
    <scope>IDENTIFICATION</scope>
</reference>
<dbReference type="OrthoDB" id="448051at2759"/>
<proteinExistence type="predicted"/>
<evidence type="ECO:0000256" key="1">
    <source>
        <dbReference type="ARBA" id="ARBA00022801"/>
    </source>
</evidence>
<gene>
    <name evidence="2 4 5" type="ORF">SRAE_1000011200</name>
</gene>
<evidence type="ECO:0000313" key="5">
    <source>
        <dbReference type="WormBase" id="SRAE_1000011200"/>
    </source>
</evidence>
<evidence type="ECO:0000313" key="4">
    <source>
        <dbReference type="WBParaSite" id="SRAE_1000011200.1"/>
    </source>
</evidence>
<evidence type="ECO:0000313" key="2">
    <source>
        <dbReference type="EMBL" id="CEF61836.1"/>
    </source>
</evidence>
<reference evidence="2" key="1">
    <citation type="submission" date="2014-09" db="EMBL/GenBank/DDBJ databases">
        <authorList>
            <person name="Aslett A.Martin."/>
        </authorList>
    </citation>
    <scope>NUCLEOTIDE SEQUENCE</scope>
    <source>
        <strain evidence="2">ED321 Heterogonic</strain>
    </source>
</reference>
<dbReference type="WBParaSite" id="SRAE_1000011200.1">
    <property type="protein sequence ID" value="SRAE_1000011200.1"/>
    <property type="gene ID" value="WBGene00256706"/>
</dbReference>
<keyword evidence="1" id="KW-0378">Hydrolase</keyword>